<evidence type="ECO:0000313" key="3">
    <source>
        <dbReference type="EMBL" id="KAH9301389.1"/>
    </source>
</evidence>
<evidence type="ECO:0000313" key="4">
    <source>
        <dbReference type="Proteomes" id="UP000824469"/>
    </source>
</evidence>
<dbReference type="SMART" id="SM00320">
    <property type="entry name" value="WD40"/>
    <property type="match status" value="8"/>
</dbReference>
<dbReference type="Pfam" id="PF00400">
    <property type="entry name" value="WD40"/>
    <property type="match status" value="2"/>
</dbReference>
<dbReference type="GO" id="GO:0010073">
    <property type="term" value="P:meristem maintenance"/>
    <property type="evidence" value="ECO:0007669"/>
    <property type="project" value="InterPro"/>
</dbReference>
<organism evidence="3 4">
    <name type="scientific">Taxus chinensis</name>
    <name type="common">Chinese yew</name>
    <name type="synonym">Taxus wallichiana var. chinensis</name>
    <dbReference type="NCBI Taxonomy" id="29808"/>
    <lineage>
        <taxon>Eukaryota</taxon>
        <taxon>Viridiplantae</taxon>
        <taxon>Streptophyta</taxon>
        <taxon>Embryophyta</taxon>
        <taxon>Tracheophyta</taxon>
        <taxon>Spermatophyta</taxon>
        <taxon>Pinopsida</taxon>
        <taxon>Pinidae</taxon>
        <taxon>Conifers II</taxon>
        <taxon>Cupressales</taxon>
        <taxon>Taxaceae</taxon>
        <taxon>Taxus</taxon>
    </lineage>
</organism>
<reference evidence="3 4" key="1">
    <citation type="journal article" date="2021" name="Nat. Plants">
        <title>The Taxus genome provides insights into paclitaxel biosynthesis.</title>
        <authorList>
            <person name="Xiong X."/>
            <person name="Gou J."/>
            <person name="Liao Q."/>
            <person name="Li Y."/>
            <person name="Zhou Q."/>
            <person name="Bi G."/>
            <person name="Li C."/>
            <person name="Du R."/>
            <person name="Wang X."/>
            <person name="Sun T."/>
            <person name="Guo L."/>
            <person name="Liang H."/>
            <person name="Lu P."/>
            <person name="Wu Y."/>
            <person name="Zhang Z."/>
            <person name="Ro D.K."/>
            <person name="Shang Y."/>
            <person name="Huang S."/>
            <person name="Yan J."/>
        </authorList>
    </citation>
    <scope>NUCLEOTIDE SEQUENCE [LARGE SCALE GENOMIC DNA]</scope>
    <source>
        <strain evidence="3">Ta-2019</strain>
    </source>
</reference>
<feature type="non-terminal residue" evidence="3">
    <location>
        <position position="845"/>
    </location>
</feature>
<dbReference type="PROSITE" id="PS50082">
    <property type="entry name" value="WD_REPEATS_2"/>
    <property type="match status" value="1"/>
</dbReference>
<dbReference type="Proteomes" id="UP000824469">
    <property type="component" value="Unassembled WGS sequence"/>
</dbReference>
<dbReference type="InterPro" id="IPR036322">
    <property type="entry name" value="WD40_repeat_dom_sf"/>
</dbReference>
<name>A0AA38FD00_TAXCH</name>
<dbReference type="InterPro" id="IPR044622">
    <property type="entry name" value="PCN"/>
</dbReference>
<dbReference type="Gene3D" id="2.130.10.10">
    <property type="entry name" value="YVTN repeat-like/Quinoprotein amine dehydrogenase"/>
    <property type="match status" value="3"/>
</dbReference>
<dbReference type="InterPro" id="IPR001680">
    <property type="entry name" value="WD40_rpt"/>
</dbReference>
<dbReference type="AlphaFoldDB" id="A0AA38FD00"/>
<gene>
    <name evidence="3" type="ORF">KI387_012972</name>
</gene>
<dbReference type="SUPFAM" id="SSF50978">
    <property type="entry name" value="WD40 repeat-like"/>
    <property type="match status" value="2"/>
</dbReference>
<sequence>VHRVRSIEWKPAGVVALATSVDETQLAVAREDASIEIWNVAPGSVGWHCQLTIAGRQDYVISSLVWCQSSSGSSAPGRLFSACLDGTISEWDLCSLQQKTTLESFGGSIWQMAAEPLLAQGACSNKHNNDDDENGLNCDSSESDSEKEEDGFAEQRVALGCDDGCVRIYVVRTPEEDMVYYKSFPRVTGRILTVAWSLDAKRIFAGGSDGFIRCWDTNTSHELYRMTAGIGGLGSGSDLCIWSLLALRDGTLVSGDSTGTTQFWDSQQGALLQAHTYHSGDVLALAATPNHQGVFSSGSDGQVIHYKFVPGNTKSHYDKAESLAAGTRDSWAFIGSKRVHTHDIRALTVAVPLIYEKGEFRAEPSIKERGDRRPSGLDYCKWAIPGVPMLISGGDDAKLFAYPANRFLDFNPHDICPAPQRVFVQLVSKPNIGEGPIMMTQYPSRLDVSMINMGINFELGKRKSRGFDSENNYKGQKYTLHKSERHQNGDNTRANSHVKGSPPKLMVTVKCKHSQHIICSAISESGHLIALSDHIKPSLYKLKLDLSKGSEGRGGGWRLKKKRLPQCLSPAHSMVFSANSTRLIIASNDRKIQVVDVDTLELLHTFDPFAEDNMELDMPRPPITKLYTSGDGQWLAAVNCYGDTFIFNLEILRQHWYISRLDGCAVTAAGFHPSSRNVFVVTTSSNHVYVLDVDAKQLGEWSKRYTSGLPRRFLEFPGEVIGLSFPPSSKATSVIVHSSKAMCLIDFGKPVSQDDNDLSNGESLILQKLDKAKNDLANGNGKPKSGKLKHKPLIFSDKNFVILPFRYPVHFLAHLSEDSIVIVEKPWGDVLQKFKAPVYRHVFRT</sequence>
<dbReference type="PANTHER" id="PTHR45086:SF1">
    <property type="entry name" value="WD REPEAT-CONTAINING PROTEIN PCN"/>
    <property type="match status" value="1"/>
</dbReference>
<dbReference type="PANTHER" id="PTHR45086">
    <property type="entry name" value="WD REPEAT-CONTAINING PROTEIN PCN"/>
    <property type="match status" value="1"/>
</dbReference>
<dbReference type="GO" id="GO:0035266">
    <property type="term" value="P:meristem growth"/>
    <property type="evidence" value="ECO:0007669"/>
    <property type="project" value="InterPro"/>
</dbReference>
<proteinExistence type="predicted"/>
<keyword evidence="4" id="KW-1185">Reference proteome</keyword>
<feature type="region of interest" description="Disordered" evidence="2">
    <location>
        <begin position="483"/>
        <end position="502"/>
    </location>
</feature>
<dbReference type="EMBL" id="JAHRHJ020000009">
    <property type="protein sequence ID" value="KAH9301389.1"/>
    <property type="molecule type" value="Genomic_DNA"/>
</dbReference>
<dbReference type="InterPro" id="IPR015943">
    <property type="entry name" value="WD40/YVTN_repeat-like_dom_sf"/>
</dbReference>
<protein>
    <submittedName>
        <fullName evidence="3">Uncharacterized protein</fullName>
    </submittedName>
</protein>
<dbReference type="OMA" id="STYITEW"/>
<feature type="repeat" description="WD" evidence="1">
    <location>
        <begin position="184"/>
        <end position="225"/>
    </location>
</feature>
<evidence type="ECO:0000256" key="2">
    <source>
        <dbReference type="SAM" id="MobiDB-lite"/>
    </source>
</evidence>
<evidence type="ECO:0000256" key="1">
    <source>
        <dbReference type="PROSITE-ProRule" id="PRU00221"/>
    </source>
</evidence>
<comment type="caution">
    <text evidence="3">The sequence shown here is derived from an EMBL/GenBank/DDBJ whole genome shotgun (WGS) entry which is preliminary data.</text>
</comment>
<accession>A0AA38FD00</accession>
<keyword evidence="1" id="KW-0853">WD repeat</keyword>